<dbReference type="InterPro" id="IPR019630">
    <property type="entry name" value="DUF2496_YbaM-rel"/>
</dbReference>
<dbReference type="RefSeq" id="WP_341627115.1">
    <property type="nucleotide sequence ID" value="NZ_JBAKBA010000007.1"/>
</dbReference>
<accession>A0ABU9H9A4</accession>
<keyword evidence="2" id="KW-1185">Reference proteome</keyword>
<sequence length="56" mass="6350">MTNSQKETLSALEAAPNEIKLAVDLIQLLEENELPLETTIQALEIVLNDFKNKRKK</sequence>
<comment type="caution">
    <text evidence="1">The sequence shown here is derived from an EMBL/GenBank/DDBJ whole genome shotgun (WGS) entry which is preliminary data.</text>
</comment>
<dbReference type="Proteomes" id="UP001366060">
    <property type="component" value="Unassembled WGS sequence"/>
</dbReference>
<evidence type="ECO:0000313" key="1">
    <source>
        <dbReference type="EMBL" id="MEL0658459.1"/>
    </source>
</evidence>
<evidence type="ECO:0000313" key="2">
    <source>
        <dbReference type="Proteomes" id="UP001366060"/>
    </source>
</evidence>
<protein>
    <submittedName>
        <fullName evidence="1">DUF2496 domain-containing protein</fullName>
    </submittedName>
</protein>
<gene>
    <name evidence="1" type="ORF">V6255_04820</name>
</gene>
<organism evidence="1 2">
    <name type="scientific">Psychromonas arctica</name>
    <dbReference type="NCBI Taxonomy" id="168275"/>
    <lineage>
        <taxon>Bacteria</taxon>
        <taxon>Pseudomonadati</taxon>
        <taxon>Pseudomonadota</taxon>
        <taxon>Gammaproteobacteria</taxon>
        <taxon>Alteromonadales</taxon>
        <taxon>Psychromonadaceae</taxon>
        <taxon>Psychromonas</taxon>
    </lineage>
</organism>
<proteinExistence type="predicted"/>
<reference evidence="1 2" key="1">
    <citation type="submission" date="2024-02" db="EMBL/GenBank/DDBJ databases">
        <title>Bacteria isolated from the canopy kelp, Nereocystis luetkeana.</title>
        <authorList>
            <person name="Pfister C.A."/>
            <person name="Younker I.T."/>
            <person name="Light S.H."/>
        </authorList>
    </citation>
    <scope>NUCLEOTIDE SEQUENCE [LARGE SCALE GENOMIC DNA]</scope>
    <source>
        <strain evidence="1 2">TI.2.07</strain>
    </source>
</reference>
<name>A0ABU9H9A4_9GAMM</name>
<dbReference type="EMBL" id="JBAKBA010000007">
    <property type="protein sequence ID" value="MEL0658459.1"/>
    <property type="molecule type" value="Genomic_DNA"/>
</dbReference>
<dbReference type="Pfam" id="PF10689">
    <property type="entry name" value="DUF2496"/>
    <property type="match status" value="1"/>
</dbReference>